<feature type="region of interest" description="Disordered" evidence="1">
    <location>
        <begin position="1239"/>
        <end position="1283"/>
    </location>
</feature>
<protein>
    <submittedName>
        <fullName evidence="3">Uncharacterized protein</fullName>
    </submittedName>
</protein>
<feature type="compositionally biased region" description="Basic and acidic residues" evidence="1">
    <location>
        <begin position="923"/>
        <end position="934"/>
    </location>
</feature>
<organism evidence="3 5">
    <name type="scientific">Aspergillus hiratsukae</name>
    <dbReference type="NCBI Taxonomy" id="1194566"/>
    <lineage>
        <taxon>Eukaryota</taxon>
        <taxon>Fungi</taxon>
        <taxon>Dikarya</taxon>
        <taxon>Ascomycota</taxon>
        <taxon>Pezizomycotina</taxon>
        <taxon>Eurotiomycetes</taxon>
        <taxon>Eurotiomycetidae</taxon>
        <taxon>Eurotiales</taxon>
        <taxon>Aspergillaceae</taxon>
        <taxon>Aspergillus</taxon>
        <taxon>Aspergillus subgen. Fumigati</taxon>
    </lineage>
</organism>
<accession>A0A8H6QGE2</accession>
<feature type="compositionally biased region" description="Low complexity" evidence="1">
    <location>
        <begin position="962"/>
        <end position="971"/>
    </location>
</feature>
<dbReference type="Proteomes" id="UP000662466">
    <property type="component" value="Unassembled WGS sequence"/>
</dbReference>
<keyword evidence="4" id="KW-1185">Reference proteome</keyword>
<feature type="compositionally biased region" description="Gly residues" evidence="1">
    <location>
        <begin position="1252"/>
        <end position="1268"/>
    </location>
</feature>
<dbReference type="EMBL" id="JACBAD010002128">
    <property type="protein sequence ID" value="KAF7113948.1"/>
    <property type="molecule type" value="Genomic_DNA"/>
</dbReference>
<feature type="region of interest" description="Disordered" evidence="1">
    <location>
        <begin position="791"/>
        <end position="811"/>
    </location>
</feature>
<dbReference type="OrthoDB" id="3029913at2759"/>
<reference evidence="3" key="1">
    <citation type="submission" date="2020-06" db="EMBL/GenBank/DDBJ databases">
        <title>Draft genome sequences of strains closely related to Aspergillus parafelis and Aspergillus hiratsukae.</title>
        <authorList>
            <person name="Dos Santos R.A.C."/>
            <person name="Rivero-Menendez O."/>
            <person name="Steenwyk J.L."/>
            <person name="Mead M.E."/>
            <person name="Goldman G.H."/>
            <person name="Alastruey-Izquierdo A."/>
            <person name="Rokas A."/>
        </authorList>
    </citation>
    <scope>NUCLEOTIDE SEQUENCE</scope>
    <source>
        <strain evidence="2">CNM-CM5793</strain>
        <strain evidence="3">CNM-CM6106</strain>
    </source>
</reference>
<evidence type="ECO:0000256" key="1">
    <source>
        <dbReference type="SAM" id="MobiDB-lite"/>
    </source>
</evidence>
<feature type="compositionally biased region" description="Low complexity" evidence="1">
    <location>
        <begin position="1239"/>
        <end position="1251"/>
    </location>
</feature>
<feature type="compositionally biased region" description="Polar residues" evidence="1">
    <location>
        <begin position="1012"/>
        <end position="1021"/>
    </location>
</feature>
<sequence length="1385" mass="150068">MAPSYSPRHLFLRQACRHLGLPSTTKHLLQDDDPNSNDDSVVDPGDMLLKSFYAPALTADAPYTIITTQTIDIPNDIDNNPPKEPTVTLQNTLPQTLQIFAPQYTLEEGDVHSFYPPHAHADLPSVLPHIVFSDPHLPWERGGKKYNPNLLSPQQLGPSANGGIFPDDMTRNGISVKQDNLSWTVQMTWDQLNRMKSGAVARSISDNDTDKPVDPTKTNMNIIFLNKELYTSLFAKYDPPPAGAPAGTQGSIQKTPSLDRYKYLAHYRNINTKGMAGAGVEDDGLFSVVISHRTGPLGLSAPRNVVVHLVSIDGIPENVSFPLSDDVQVGALVSLFSWNYRCLPPSNLNFVDSMTAICKPPLQMLGPPQSILDAASKWTAAGPLASKLMQDRLRLGYTLIRYRVQTGEETVAFVRGALTPVPVDRKNFPAPILPPGGSPGAITGGQWPSQSDSGIDYQILDPQLGIMDVTYSTAWQLGRSLALADTAFTTALTRYRCAAFTTALSNAKKRLLLKAGMWRAKEDTVQNLKGTVQILGRLHQNPQRRRPHPTLGEEQPSELPDLSLMSPELREAFKEELHHITARLSSGTGEHSHPLSDPAPYNEFNSPYYADWPLIQAWLLDRMHLVSVPAHHLITDPSHLPPESFRLFHIDPVWVDCLLDGALSIANHLDPTDDTIRQNIKDRLNTYLRTPINNLLPQVPISGFFLRSAIVDAMPDLQVIVPYVNTDHPGTDLLRHEIMDSGIMLVLLDRTFDDKQLQNITLAQPPHQQFYCFGQTLTPDLVELTPKKMFNDNSPQNKPSPTDPVWGSALCSPPEVTWRRDGTGNPPGGQVSNSTTNLIQVETLVETYRTLLNTNMKNIKGWMEEKEGSSAMLAFELNATNFYAVTVNPTLPPKPTAVSTADTTLYPFGQTVKRQIYLGEPRNSNKVESERSSRDGQTTPIITPPSAALTPSSQDIIFHKTSSSSSSSPSSQTKPVVAPDVGPHFPVARKLPAHGPAVPSLGSHSKLLQPLPSRSRSNATPYVTLPPRTSFALGGIVDDYHVGTFTRGRYSFTVFPSYLLKTIPKGQLPATSTIPTDANQKIDIAVGINLVDRTPPTSNPKDLHFLKDIEVAMPIRPRPPKGQESSDPAAPIALTYTDYAERGSVLSNGRWVVKTTVVDAEQYALSKHVDHPARKLYLKSGQSGLDQADGGNGSQKCGIVGVATAAAGTTGNSPMISTTTTTTTTTNTTTITTGDATTTTTTTTTTTITTTGGAGPVGGSPASGGTKGADGTNVAGISGGSQSTTPAKATLLLLCRLIPKSIYNMVYYTENTSCSFLLPLVTVDPYIPASTSAGADSASATNPTVSMDVTCTECYLLYQDGHPQALQYTHGGTVTVKKGVVGYKG</sequence>
<name>A0A8H6QGE2_9EURO</name>
<feature type="region of interest" description="Disordered" evidence="1">
    <location>
        <begin position="535"/>
        <end position="561"/>
    </location>
</feature>
<evidence type="ECO:0000313" key="3">
    <source>
        <dbReference type="EMBL" id="KAF7172601.1"/>
    </source>
</evidence>
<feature type="region of interest" description="Disordered" evidence="1">
    <location>
        <begin position="917"/>
        <end position="1022"/>
    </location>
</feature>
<evidence type="ECO:0000313" key="2">
    <source>
        <dbReference type="EMBL" id="KAF7113948.1"/>
    </source>
</evidence>
<evidence type="ECO:0000313" key="5">
    <source>
        <dbReference type="Proteomes" id="UP000662466"/>
    </source>
</evidence>
<dbReference type="Proteomes" id="UP000630445">
    <property type="component" value="Unassembled WGS sequence"/>
</dbReference>
<proteinExistence type="predicted"/>
<comment type="caution">
    <text evidence="3">The sequence shown here is derived from an EMBL/GenBank/DDBJ whole genome shotgun (WGS) entry which is preliminary data.</text>
</comment>
<gene>
    <name evidence="2" type="ORF">CNMCM5793_006131</name>
    <name evidence="3" type="ORF">CNMCM6106_006766</name>
</gene>
<evidence type="ECO:0000313" key="4">
    <source>
        <dbReference type="Proteomes" id="UP000630445"/>
    </source>
</evidence>
<dbReference type="EMBL" id="JACBAF010001845">
    <property type="protein sequence ID" value="KAF7172601.1"/>
    <property type="molecule type" value="Genomic_DNA"/>
</dbReference>
<feature type="compositionally biased region" description="Polar residues" evidence="1">
    <location>
        <begin position="791"/>
        <end position="800"/>
    </location>
</feature>